<evidence type="ECO:0000313" key="2">
    <source>
        <dbReference type="EMBL" id="KAG0580173.1"/>
    </source>
</evidence>
<protein>
    <submittedName>
        <fullName evidence="2">Uncharacterized protein</fullName>
    </submittedName>
</protein>
<evidence type="ECO:0000313" key="3">
    <source>
        <dbReference type="Proteomes" id="UP000822688"/>
    </source>
</evidence>
<feature type="coiled-coil region" evidence="1">
    <location>
        <begin position="157"/>
        <end position="195"/>
    </location>
</feature>
<sequence length="295" mass="33172">MGVDVNWAEFAFTQTHTHERHCPLPRLLQKFECLVEPLAPLNKVIPIENFKDPVHSMTTMVELGPTLHSLPVHPASGIPPKRNEPSPSTPIEDTKTFFMNLIQPLPSVGSMDNKEAFPSMEDAALSALKALKGPVQIIVDGEQMSLRTARHEAYGPVANISQHLEEEKELLKHVNKKLTENKDSFNRAVEEYEKSRSFLTIARGDPLSLLPSDGSDRVKENHNIFESLVVSCSKIVEIARKQVGVWEFQSQRQFMIVEKLALDLSTAEAKYGEVCLEIDSKVDKLRALLIFLNRL</sequence>
<accession>A0A8T0ICF3</accession>
<comment type="caution">
    <text evidence="2">The sequence shown here is derived from an EMBL/GenBank/DDBJ whole genome shotgun (WGS) entry which is preliminary data.</text>
</comment>
<keyword evidence="1" id="KW-0175">Coiled coil</keyword>
<evidence type="ECO:0000256" key="1">
    <source>
        <dbReference type="SAM" id="Coils"/>
    </source>
</evidence>
<name>A0A8T0ICF3_CERPU</name>
<dbReference type="EMBL" id="CM026424">
    <property type="protein sequence ID" value="KAG0580173.1"/>
    <property type="molecule type" value="Genomic_DNA"/>
</dbReference>
<organism evidence="2 3">
    <name type="scientific">Ceratodon purpureus</name>
    <name type="common">Fire moss</name>
    <name type="synonym">Dicranum purpureum</name>
    <dbReference type="NCBI Taxonomy" id="3225"/>
    <lineage>
        <taxon>Eukaryota</taxon>
        <taxon>Viridiplantae</taxon>
        <taxon>Streptophyta</taxon>
        <taxon>Embryophyta</taxon>
        <taxon>Bryophyta</taxon>
        <taxon>Bryophytina</taxon>
        <taxon>Bryopsida</taxon>
        <taxon>Dicranidae</taxon>
        <taxon>Pseudoditrichales</taxon>
        <taxon>Ditrichaceae</taxon>
        <taxon>Ceratodon</taxon>
    </lineage>
</organism>
<keyword evidence="3" id="KW-1185">Reference proteome</keyword>
<dbReference type="AlphaFoldDB" id="A0A8T0ICF3"/>
<reference evidence="2" key="1">
    <citation type="submission" date="2020-06" db="EMBL/GenBank/DDBJ databases">
        <title>WGS assembly of Ceratodon purpureus strain R40.</title>
        <authorList>
            <person name="Carey S.B."/>
            <person name="Jenkins J."/>
            <person name="Shu S."/>
            <person name="Lovell J.T."/>
            <person name="Sreedasyam A."/>
            <person name="Maumus F."/>
            <person name="Tiley G.P."/>
            <person name="Fernandez-Pozo N."/>
            <person name="Barry K."/>
            <person name="Chen C."/>
            <person name="Wang M."/>
            <person name="Lipzen A."/>
            <person name="Daum C."/>
            <person name="Saski C.A."/>
            <person name="Payton A.C."/>
            <person name="Mcbreen J.C."/>
            <person name="Conrad R.E."/>
            <person name="Kollar L.M."/>
            <person name="Olsson S."/>
            <person name="Huttunen S."/>
            <person name="Landis J.B."/>
            <person name="Wickett N.J."/>
            <person name="Johnson M.G."/>
            <person name="Rensing S.A."/>
            <person name="Grimwood J."/>
            <person name="Schmutz J."/>
            <person name="Mcdaniel S.F."/>
        </authorList>
    </citation>
    <scope>NUCLEOTIDE SEQUENCE</scope>
    <source>
        <strain evidence="2">R40</strain>
    </source>
</reference>
<gene>
    <name evidence="2" type="ORF">KC19_4G153600</name>
</gene>
<dbReference type="Proteomes" id="UP000822688">
    <property type="component" value="Chromosome 4"/>
</dbReference>
<proteinExistence type="predicted"/>